<sequence length="229" mass="26436">MPLPKSHSRKAGPQKSTALDPEDFNSTDDEFEGFLSSESERTDNESDSSDSSAEADDYNKKQIAKLAKEALKDRNLSNDKSRAENSGIVYVGRLPHGFYEKQMREYFGQFGAISKLRMSRNKRTGASKHYAFMEFEHPEIANIVCETMDNYLLFGHLLKVKRVAPENVHKSLFTGANKNFQIIPWGKVGKRRYERKQPREMWEDRQADFDSRRKAKNKRLKSLGINYTL</sequence>
<dbReference type="PANTHER" id="PTHR46754">
    <property type="entry name" value="MKI67 FHA DOMAIN-INTERACTING NUCLEOLAR PHOSPHOPROTEIN"/>
    <property type="match status" value="1"/>
</dbReference>
<protein>
    <recommendedName>
        <fullName evidence="6">RRM domain-containing protein</fullName>
    </recommendedName>
</protein>
<proteinExistence type="predicted"/>
<evidence type="ECO:0000313" key="8">
    <source>
        <dbReference type="Proteomes" id="UP000238350"/>
    </source>
</evidence>
<dbReference type="EMBL" id="NDIQ01000001">
    <property type="protein sequence ID" value="PRT53439.1"/>
    <property type="molecule type" value="Genomic_DNA"/>
</dbReference>
<dbReference type="Proteomes" id="UP000238350">
    <property type="component" value="Unassembled WGS sequence"/>
</dbReference>
<dbReference type="GO" id="GO:0005730">
    <property type="term" value="C:nucleolus"/>
    <property type="evidence" value="ECO:0007669"/>
    <property type="project" value="UniProtKB-SubCell"/>
</dbReference>
<dbReference type="AlphaFoldDB" id="A0A2T0FEQ2"/>
<dbReference type="InterPro" id="IPR000504">
    <property type="entry name" value="RRM_dom"/>
</dbReference>
<feature type="region of interest" description="Disordered" evidence="5">
    <location>
        <begin position="1"/>
        <end position="59"/>
    </location>
</feature>
<dbReference type="SMART" id="SM00360">
    <property type="entry name" value="RRM"/>
    <property type="match status" value="1"/>
</dbReference>
<dbReference type="Pfam" id="PF00076">
    <property type="entry name" value="RRM_1"/>
    <property type="match status" value="1"/>
</dbReference>
<evidence type="ECO:0000256" key="5">
    <source>
        <dbReference type="SAM" id="MobiDB-lite"/>
    </source>
</evidence>
<comment type="caution">
    <text evidence="7">The sequence shown here is derived from an EMBL/GenBank/DDBJ whole genome shotgun (WGS) entry which is preliminary data.</text>
</comment>
<dbReference type="RefSeq" id="XP_024663385.1">
    <property type="nucleotide sequence ID" value="XM_024807617.1"/>
</dbReference>
<evidence type="ECO:0000256" key="3">
    <source>
        <dbReference type="ARBA" id="ARBA00023242"/>
    </source>
</evidence>
<feature type="compositionally biased region" description="Acidic residues" evidence="5">
    <location>
        <begin position="20"/>
        <end position="32"/>
    </location>
</feature>
<evidence type="ECO:0000256" key="4">
    <source>
        <dbReference type="PROSITE-ProRule" id="PRU00176"/>
    </source>
</evidence>
<dbReference type="SUPFAM" id="SSF54928">
    <property type="entry name" value="RNA-binding domain, RBD"/>
    <property type="match status" value="1"/>
</dbReference>
<evidence type="ECO:0000313" key="7">
    <source>
        <dbReference type="EMBL" id="PRT53439.1"/>
    </source>
</evidence>
<evidence type="ECO:0000259" key="6">
    <source>
        <dbReference type="PROSITE" id="PS50102"/>
    </source>
</evidence>
<dbReference type="InterPro" id="IPR035979">
    <property type="entry name" value="RBD_domain_sf"/>
</dbReference>
<dbReference type="CDD" id="cd12307">
    <property type="entry name" value="RRM_NIFK_like"/>
    <property type="match status" value="1"/>
</dbReference>
<gene>
    <name evidence="7" type="ORF">B9G98_01059</name>
</gene>
<organism evidence="7 8">
    <name type="scientific">Wickerhamiella sorbophila</name>
    <dbReference type="NCBI Taxonomy" id="45607"/>
    <lineage>
        <taxon>Eukaryota</taxon>
        <taxon>Fungi</taxon>
        <taxon>Dikarya</taxon>
        <taxon>Ascomycota</taxon>
        <taxon>Saccharomycotina</taxon>
        <taxon>Dipodascomycetes</taxon>
        <taxon>Dipodascales</taxon>
        <taxon>Trichomonascaceae</taxon>
        <taxon>Wickerhamiella</taxon>
    </lineage>
</organism>
<keyword evidence="8" id="KW-1185">Reference proteome</keyword>
<dbReference type="OrthoDB" id="21467at2759"/>
<dbReference type="Gene3D" id="3.30.70.330">
    <property type="match status" value="1"/>
</dbReference>
<feature type="compositionally biased region" description="Acidic residues" evidence="5">
    <location>
        <begin position="45"/>
        <end position="56"/>
    </location>
</feature>
<dbReference type="GO" id="GO:0003723">
    <property type="term" value="F:RNA binding"/>
    <property type="evidence" value="ECO:0007669"/>
    <property type="project" value="UniProtKB-UniRule"/>
</dbReference>
<dbReference type="InterPro" id="IPR012677">
    <property type="entry name" value="Nucleotide-bd_a/b_plait_sf"/>
</dbReference>
<keyword evidence="2 4" id="KW-0694">RNA-binding</keyword>
<reference evidence="7 8" key="1">
    <citation type="submission" date="2017-04" db="EMBL/GenBank/DDBJ databases">
        <title>Genome sequencing of [Candida] sorbophila.</title>
        <authorList>
            <person name="Ahn J.O."/>
        </authorList>
    </citation>
    <scope>NUCLEOTIDE SEQUENCE [LARGE SCALE GENOMIC DNA]</scope>
    <source>
        <strain evidence="7 8">DS02</strain>
    </source>
</reference>
<accession>A0A2T0FEQ2</accession>
<feature type="domain" description="RRM" evidence="6">
    <location>
        <begin position="87"/>
        <end position="165"/>
    </location>
</feature>
<name>A0A2T0FEQ2_9ASCO</name>
<keyword evidence="3" id="KW-0539">Nucleus</keyword>
<dbReference type="PROSITE" id="PS50102">
    <property type="entry name" value="RRM"/>
    <property type="match status" value="1"/>
</dbReference>
<evidence type="ECO:0000256" key="2">
    <source>
        <dbReference type="ARBA" id="ARBA00022884"/>
    </source>
</evidence>
<comment type="subcellular location">
    <subcellularLocation>
        <location evidence="1">Nucleus</location>
        <location evidence="1">Nucleolus</location>
    </subcellularLocation>
</comment>
<dbReference type="GeneID" id="36514808"/>
<feature type="compositionally biased region" description="Basic residues" evidence="5">
    <location>
        <begin position="1"/>
        <end position="12"/>
    </location>
</feature>
<evidence type="ECO:0000256" key="1">
    <source>
        <dbReference type="ARBA" id="ARBA00004604"/>
    </source>
</evidence>
<dbReference type="STRING" id="45607.A0A2T0FEQ2"/>